<dbReference type="AlphaFoldDB" id="A0A3B5M9H5"/>
<reference evidence="1" key="2">
    <citation type="submission" date="2025-09" db="UniProtKB">
        <authorList>
            <consortium name="Ensembl"/>
        </authorList>
    </citation>
    <scope>IDENTIFICATION</scope>
</reference>
<proteinExistence type="predicted"/>
<sequence>MEGNSPLPLFLLSTLICVFIVTGAHHLFPFHSPIPIDTRHHEGRYHYEPHPLHAMHR</sequence>
<organism evidence="1 2">
    <name type="scientific">Xiphophorus couchianus</name>
    <name type="common">Monterrey platyfish</name>
    <dbReference type="NCBI Taxonomy" id="32473"/>
    <lineage>
        <taxon>Eukaryota</taxon>
        <taxon>Metazoa</taxon>
        <taxon>Chordata</taxon>
        <taxon>Craniata</taxon>
        <taxon>Vertebrata</taxon>
        <taxon>Euteleostomi</taxon>
        <taxon>Actinopterygii</taxon>
        <taxon>Neopterygii</taxon>
        <taxon>Teleostei</taxon>
        <taxon>Neoteleostei</taxon>
        <taxon>Acanthomorphata</taxon>
        <taxon>Ovalentaria</taxon>
        <taxon>Atherinomorphae</taxon>
        <taxon>Cyprinodontiformes</taxon>
        <taxon>Poeciliidae</taxon>
        <taxon>Poeciliinae</taxon>
        <taxon>Xiphophorus</taxon>
    </lineage>
</organism>
<name>A0A3B5M9H5_9TELE</name>
<reference evidence="1" key="1">
    <citation type="submission" date="2025-08" db="UniProtKB">
        <authorList>
            <consortium name="Ensembl"/>
        </authorList>
    </citation>
    <scope>IDENTIFICATION</scope>
</reference>
<evidence type="ECO:0000313" key="2">
    <source>
        <dbReference type="Proteomes" id="UP000261380"/>
    </source>
</evidence>
<evidence type="ECO:0000313" key="1">
    <source>
        <dbReference type="Ensembl" id="ENSXCOP00000020192.1"/>
    </source>
</evidence>
<dbReference type="GeneTree" id="ENSGT01110000271583"/>
<keyword evidence="2" id="KW-1185">Reference proteome</keyword>
<dbReference type="Ensembl" id="ENSXCOT00000020439.1">
    <property type="protein sequence ID" value="ENSXCOP00000020192.1"/>
    <property type="gene ID" value="ENSXCOG00000015136.1"/>
</dbReference>
<protein>
    <submittedName>
        <fullName evidence="1">Uncharacterized protein</fullName>
    </submittedName>
</protein>
<accession>A0A3B5M9H5</accession>
<dbReference type="STRING" id="32473.ENSXCOP00000020192"/>
<dbReference type="Proteomes" id="UP000261380">
    <property type="component" value="Unplaced"/>
</dbReference>